<comment type="caution">
    <text evidence="1">The sequence shown here is derived from an EMBL/GenBank/DDBJ whole genome shotgun (WGS) entry which is preliminary data.</text>
</comment>
<reference evidence="1" key="2">
    <citation type="journal article" date="2022" name="New Phytol.">
        <title>Evolutionary transition to the ectomycorrhizal habit in the genomes of a hyperdiverse lineage of mushroom-forming fungi.</title>
        <authorList>
            <person name="Looney B."/>
            <person name="Miyauchi S."/>
            <person name="Morin E."/>
            <person name="Drula E."/>
            <person name="Courty P.E."/>
            <person name="Kohler A."/>
            <person name="Kuo A."/>
            <person name="LaButti K."/>
            <person name="Pangilinan J."/>
            <person name="Lipzen A."/>
            <person name="Riley R."/>
            <person name="Andreopoulos W."/>
            <person name="He G."/>
            <person name="Johnson J."/>
            <person name="Nolan M."/>
            <person name="Tritt A."/>
            <person name="Barry K.W."/>
            <person name="Grigoriev I.V."/>
            <person name="Nagy L.G."/>
            <person name="Hibbett D."/>
            <person name="Henrissat B."/>
            <person name="Matheny P.B."/>
            <person name="Labbe J."/>
            <person name="Martin F.M."/>
        </authorList>
    </citation>
    <scope>NUCLEOTIDE SEQUENCE</scope>
    <source>
        <strain evidence="1">EC-137</strain>
    </source>
</reference>
<evidence type="ECO:0000313" key="1">
    <source>
        <dbReference type="EMBL" id="KAI0030681.1"/>
    </source>
</evidence>
<dbReference type="EMBL" id="MU273610">
    <property type="protein sequence ID" value="KAI0030681.1"/>
    <property type="molecule type" value="Genomic_DNA"/>
</dbReference>
<organism evidence="1 2">
    <name type="scientific">Vararia minispora EC-137</name>
    <dbReference type="NCBI Taxonomy" id="1314806"/>
    <lineage>
        <taxon>Eukaryota</taxon>
        <taxon>Fungi</taxon>
        <taxon>Dikarya</taxon>
        <taxon>Basidiomycota</taxon>
        <taxon>Agaricomycotina</taxon>
        <taxon>Agaricomycetes</taxon>
        <taxon>Russulales</taxon>
        <taxon>Lachnocladiaceae</taxon>
        <taxon>Vararia</taxon>
    </lineage>
</organism>
<proteinExistence type="predicted"/>
<keyword evidence="2" id="KW-1185">Reference proteome</keyword>
<name>A0ACB8QHA0_9AGAM</name>
<evidence type="ECO:0000313" key="2">
    <source>
        <dbReference type="Proteomes" id="UP000814128"/>
    </source>
</evidence>
<accession>A0ACB8QHA0</accession>
<dbReference type="Proteomes" id="UP000814128">
    <property type="component" value="Unassembled WGS sequence"/>
</dbReference>
<protein>
    <submittedName>
        <fullName evidence="1">Uncharacterized protein</fullName>
    </submittedName>
</protein>
<sequence>MSTTATGTTVLGKRKTRGRPSYVLSLVSTSESEHLSASDYEPPADASEHEPSGEDATPSDPELEPKPAPKSKSSTPRPKRYACPYPNCPKAYSKPTRLAEHERSHTGLRPFVCSTCNKAYLRESHLQAHTRAHLPASERPFVCSEEGCGKRFWTAQHAHVHEKVHRGERPFRCEEEGCDVAFVKHGQLRVHIAEAHAPVGTKPYICTHEGCDKSFASNPKLKAHIKVHDQSRYTCSHAPCNTSATTFATWTVLQSHIRTAHPPTCTHCSRVFANSSRLRAHVKIHDQREAEDAMDECADGDLDDGEQPKKRRRGGEVGRDFMCAVVGCDKAFKSKKALETHHRVVHEQQRDFTCTTCGRAFGYKHIMLRHVARVHRAHSGSGDDAENQDMESAHDEGDDDEPDQDNRALPSLIDDITGRSYAAAASARKLACPYPDFDGLAVDVSSSVVSSPSSCAYVFHRKYDLRRHLRAVHGIDIEKDVLDRWTKGRI</sequence>
<reference evidence="1" key="1">
    <citation type="submission" date="2021-02" db="EMBL/GenBank/DDBJ databases">
        <authorList>
            <consortium name="DOE Joint Genome Institute"/>
            <person name="Ahrendt S."/>
            <person name="Looney B.P."/>
            <person name="Miyauchi S."/>
            <person name="Morin E."/>
            <person name="Drula E."/>
            <person name="Courty P.E."/>
            <person name="Chicoki N."/>
            <person name="Fauchery L."/>
            <person name="Kohler A."/>
            <person name="Kuo A."/>
            <person name="Labutti K."/>
            <person name="Pangilinan J."/>
            <person name="Lipzen A."/>
            <person name="Riley R."/>
            <person name="Andreopoulos W."/>
            <person name="He G."/>
            <person name="Johnson J."/>
            <person name="Barry K.W."/>
            <person name="Grigoriev I.V."/>
            <person name="Nagy L."/>
            <person name="Hibbett D."/>
            <person name="Henrissat B."/>
            <person name="Matheny P.B."/>
            <person name="Labbe J."/>
            <person name="Martin F."/>
        </authorList>
    </citation>
    <scope>NUCLEOTIDE SEQUENCE</scope>
    <source>
        <strain evidence="1">EC-137</strain>
    </source>
</reference>
<gene>
    <name evidence="1" type="ORF">K488DRAFT_53720</name>
</gene>